<organism evidence="1">
    <name type="scientific">marine sediment metagenome</name>
    <dbReference type="NCBI Taxonomy" id="412755"/>
    <lineage>
        <taxon>unclassified sequences</taxon>
        <taxon>metagenomes</taxon>
        <taxon>ecological metagenomes</taxon>
    </lineage>
</organism>
<comment type="caution">
    <text evidence="1">The sequence shown here is derived from an EMBL/GenBank/DDBJ whole genome shotgun (WGS) entry which is preliminary data.</text>
</comment>
<protein>
    <submittedName>
        <fullName evidence="1">Uncharacterized protein</fullName>
    </submittedName>
</protein>
<name>A0A0F9I8N6_9ZZZZ</name>
<evidence type="ECO:0000313" key="1">
    <source>
        <dbReference type="EMBL" id="KKM23986.1"/>
    </source>
</evidence>
<gene>
    <name evidence="1" type="ORF">LCGC14_1609650</name>
</gene>
<dbReference type="AlphaFoldDB" id="A0A0F9I8N6"/>
<sequence>MKREDVFEVIRVEREYQDTVWPRDERRRRMYAFSAPHILLLEGYVQKLRDGWVSSGMNETERQRTIAKIAAMAVRALEEIEAPDVDLSRIGLR</sequence>
<dbReference type="EMBL" id="LAZR01013015">
    <property type="protein sequence ID" value="KKM23986.1"/>
    <property type="molecule type" value="Genomic_DNA"/>
</dbReference>
<accession>A0A0F9I8N6</accession>
<proteinExistence type="predicted"/>
<reference evidence="1" key="1">
    <citation type="journal article" date="2015" name="Nature">
        <title>Complex archaea that bridge the gap between prokaryotes and eukaryotes.</title>
        <authorList>
            <person name="Spang A."/>
            <person name="Saw J.H."/>
            <person name="Jorgensen S.L."/>
            <person name="Zaremba-Niedzwiedzka K."/>
            <person name="Martijn J."/>
            <person name="Lind A.E."/>
            <person name="van Eijk R."/>
            <person name="Schleper C."/>
            <person name="Guy L."/>
            <person name="Ettema T.J."/>
        </authorList>
    </citation>
    <scope>NUCLEOTIDE SEQUENCE</scope>
</reference>